<dbReference type="AlphaFoldDB" id="A0A6M2CRZ8"/>
<sequence>MPNCRKVEEEEPVDEFALVQASAAGEEGDVVNLSLGFSDYPPPDFLREALQDAISCKILHQYTRGFGHLRLANALSQMYSRLIGRDIDPEEEVLVTVGATEALYTTFFGLLNSGEEVIMIEPFFPLYEQQAVLAGGVPVFIPLRPCKQGMISSADWILDPKELASKFNFKTKMIVVNNPNNPLGKVFSREELQLIAELCKQHNVICLMDEVYEWILYEGIELVRMNTLPGMWERTITIGSAGKAFSVTGWGVGWAYGPKNLLKGLKLVHQHSIYTMSPLMQEAVAVGIEKEMDRIGHPEGYWSIQSHSLQQKRDFITKSLESLDVAVTIPQGAYFIVCDLSLLALKLELQGEKEQLQLTQWLRRKKKLIASPVSDYFSAKTKPRVTNFIRICFAKDNSTLKKAADILQRLKTSTSSC</sequence>
<dbReference type="SUPFAM" id="SSF53383">
    <property type="entry name" value="PLP-dependent transferases"/>
    <property type="match status" value="1"/>
</dbReference>
<comment type="cofactor">
    <cofactor evidence="1">
        <name>pyridoxal 5'-phosphate</name>
        <dbReference type="ChEBI" id="CHEBI:597326"/>
    </cofactor>
</comment>
<protein>
    <submittedName>
        <fullName evidence="8">Putative kynurenine aminotransferase glutamine transaminase k</fullName>
    </submittedName>
</protein>
<dbReference type="Pfam" id="PF00155">
    <property type="entry name" value="Aminotran_1_2"/>
    <property type="match status" value="1"/>
</dbReference>
<dbReference type="InterPro" id="IPR004839">
    <property type="entry name" value="Aminotransferase_I/II_large"/>
</dbReference>
<evidence type="ECO:0000256" key="2">
    <source>
        <dbReference type="ARBA" id="ARBA00007441"/>
    </source>
</evidence>
<evidence type="ECO:0000259" key="7">
    <source>
        <dbReference type="Pfam" id="PF00155"/>
    </source>
</evidence>
<dbReference type="PANTHER" id="PTHR43807">
    <property type="entry name" value="FI04487P"/>
    <property type="match status" value="1"/>
</dbReference>
<comment type="pathway">
    <text evidence="6">Amino-acid degradation; L-kynurenine degradation; kynurenate from L-kynurenine: step 1/2.</text>
</comment>
<dbReference type="OrthoDB" id="2414662at2759"/>
<name>A0A6M2CRZ8_RHIMP</name>
<evidence type="ECO:0000256" key="1">
    <source>
        <dbReference type="ARBA" id="ARBA00001933"/>
    </source>
</evidence>
<dbReference type="GO" id="GO:0005739">
    <property type="term" value="C:mitochondrion"/>
    <property type="evidence" value="ECO:0007669"/>
    <property type="project" value="TreeGrafter"/>
</dbReference>
<dbReference type="GO" id="GO:0030170">
    <property type="term" value="F:pyridoxal phosphate binding"/>
    <property type="evidence" value="ECO:0007669"/>
    <property type="project" value="InterPro"/>
</dbReference>
<comment type="similarity">
    <text evidence="2">Belongs to the class-I pyridoxal-phosphate-dependent aminotransferase family.</text>
</comment>
<dbReference type="InterPro" id="IPR051326">
    <property type="entry name" value="Kynurenine-oxoglutarate_AT"/>
</dbReference>
<evidence type="ECO:0000256" key="3">
    <source>
        <dbReference type="ARBA" id="ARBA00022576"/>
    </source>
</evidence>
<reference evidence="8" key="1">
    <citation type="submission" date="2019-09" db="EMBL/GenBank/DDBJ databases">
        <title>Organ-specific transcriptomic study of the physiology of the cattle tick, Rhipicephalus microplus.</title>
        <authorList>
            <person name="Tirloni L."/>
            <person name="Braz G."/>
            <person name="Gandara A.C.P."/>
            <person name="Sabadin G.A."/>
            <person name="da Silva R.M."/>
            <person name="Guizzo M.G."/>
            <person name="Machado J.A."/>
            <person name="Costa E.P."/>
            <person name="Gomes H.F."/>
            <person name="Moraes J."/>
            <person name="Mota M.B.S."/>
            <person name="Mesquita R.D."/>
            <person name="Alvarenga P.H."/>
            <person name="Alves F."/>
            <person name="Seixas A."/>
            <person name="da Fonseca R.N."/>
            <person name="Fogaca A."/>
            <person name="Logullo C."/>
            <person name="Tanaka A."/>
            <person name="Daffre S."/>
            <person name="Termignoni C."/>
            <person name="Vaz I.S.Jr."/>
            <person name="Oliveira P.L."/>
            <person name="Ribeiro J.M."/>
        </authorList>
    </citation>
    <scope>NUCLEOTIDE SEQUENCE</scope>
    <source>
        <strain evidence="8">Porto Alegre</strain>
    </source>
</reference>
<dbReference type="PANTHER" id="PTHR43807:SF20">
    <property type="entry name" value="FI04487P"/>
    <property type="match status" value="1"/>
</dbReference>
<accession>A0A6M2CRZ8</accession>
<keyword evidence="4 8" id="KW-0808">Transferase</keyword>
<dbReference type="GO" id="GO:0016212">
    <property type="term" value="F:kynurenine-oxoglutarate transaminase activity"/>
    <property type="evidence" value="ECO:0007669"/>
    <property type="project" value="TreeGrafter"/>
</dbReference>
<feature type="domain" description="Aminotransferase class I/classII large" evidence="7">
    <location>
        <begin position="29"/>
        <end position="406"/>
    </location>
</feature>
<dbReference type="FunFam" id="3.40.640.10:FF:000024">
    <property type="entry name" value="Kynurenine--oxoglutarate transaminase 3"/>
    <property type="match status" value="1"/>
</dbReference>
<organism evidence="8">
    <name type="scientific">Rhipicephalus microplus</name>
    <name type="common">Cattle tick</name>
    <name type="synonym">Boophilus microplus</name>
    <dbReference type="NCBI Taxonomy" id="6941"/>
    <lineage>
        <taxon>Eukaryota</taxon>
        <taxon>Metazoa</taxon>
        <taxon>Ecdysozoa</taxon>
        <taxon>Arthropoda</taxon>
        <taxon>Chelicerata</taxon>
        <taxon>Arachnida</taxon>
        <taxon>Acari</taxon>
        <taxon>Parasitiformes</taxon>
        <taxon>Ixodida</taxon>
        <taxon>Ixodoidea</taxon>
        <taxon>Ixodidae</taxon>
        <taxon>Rhipicephalinae</taxon>
        <taxon>Rhipicephalus</taxon>
        <taxon>Boophilus</taxon>
    </lineage>
</organism>
<evidence type="ECO:0000256" key="4">
    <source>
        <dbReference type="ARBA" id="ARBA00022679"/>
    </source>
</evidence>
<dbReference type="InterPro" id="IPR015421">
    <property type="entry name" value="PyrdxlP-dep_Trfase_major"/>
</dbReference>
<keyword evidence="3 8" id="KW-0032">Aminotransferase</keyword>
<dbReference type="InterPro" id="IPR015422">
    <property type="entry name" value="PyrdxlP-dep_Trfase_small"/>
</dbReference>
<dbReference type="InterPro" id="IPR015424">
    <property type="entry name" value="PyrdxlP-dep_Trfase"/>
</dbReference>
<evidence type="ECO:0000256" key="5">
    <source>
        <dbReference type="ARBA" id="ARBA00022898"/>
    </source>
</evidence>
<keyword evidence="5" id="KW-0663">Pyridoxal phosphate</keyword>
<dbReference type="EMBL" id="GHWJ01003464">
    <property type="protein sequence ID" value="NOV36201.1"/>
    <property type="molecule type" value="Transcribed_RNA"/>
</dbReference>
<dbReference type="Gene3D" id="3.40.640.10">
    <property type="entry name" value="Type I PLP-dependent aspartate aminotransferase-like (Major domain)"/>
    <property type="match status" value="1"/>
</dbReference>
<proteinExistence type="inferred from homology"/>
<evidence type="ECO:0000313" key="8">
    <source>
        <dbReference type="EMBL" id="NOV36201.1"/>
    </source>
</evidence>
<dbReference type="CDD" id="cd00609">
    <property type="entry name" value="AAT_like"/>
    <property type="match status" value="1"/>
</dbReference>
<evidence type="ECO:0000256" key="6">
    <source>
        <dbReference type="ARBA" id="ARBA00024016"/>
    </source>
</evidence>
<dbReference type="Gene3D" id="3.90.1150.10">
    <property type="entry name" value="Aspartate Aminotransferase, domain 1"/>
    <property type="match status" value="1"/>
</dbReference>
<dbReference type="VEuPathDB" id="VectorBase:LOC119162419"/>